<keyword evidence="4 6" id="KW-0274">FAD</keyword>
<protein>
    <submittedName>
        <fullName evidence="9">FAD-binding protein</fullName>
    </submittedName>
</protein>
<keyword evidence="10" id="KW-1185">Reference proteome</keyword>
<accession>A0A1C3EKI4</accession>
<evidence type="ECO:0000259" key="8">
    <source>
        <dbReference type="PROSITE" id="PS51645"/>
    </source>
</evidence>
<dbReference type="GO" id="GO:0003677">
    <property type="term" value="F:DNA binding"/>
    <property type="evidence" value="ECO:0007669"/>
    <property type="project" value="TreeGrafter"/>
</dbReference>
<dbReference type="PRINTS" id="PR00147">
    <property type="entry name" value="DNAPHOTLYASE"/>
</dbReference>
<dbReference type="Gene3D" id="1.10.579.10">
    <property type="entry name" value="DNA Cyclobutane Dipyrimidine Photolyase, subunit A, domain 3"/>
    <property type="match status" value="1"/>
</dbReference>
<dbReference type="GO" id="GO:0006139">
    <property type="term" value="P:nucleobase-containing compound metabolic process"/>
    <property type="evidence" value="ECO:0007669"/>
    <property type="project" value="UniProtKB-ARBA"/>
</dbReference>
<dbReference type="Gene3D" id="1.25.40.80">
    <property type="match status" value="1"/>
</dbReference>
<dbReference type="OrthoDB" id="9772484at2"/>
<dbReference type="PROSITE" id="PS51645">
    <property type="entry name" value="PHR_CRY_ALPHA_BETA"/>
    <property type="match status" value="1"/>
</dbReference>
<dbReference type="AlphaFoldDB" id="A0A1C3EKI4"/>
<dbReference type="GO" id="GO:0006950">
    <property type="term" value="P:response to stress"/>
    <property type="evidence" value="ECO:0007669"/>
    <property type="project" value="UniProtKB-ARBA"/>
</dbReference>
<evidence type="ECO:0000256" key="2">
    <source>
        <dbReference type="ARBA" id="ARBA00005862"/>
    </source>
</evidence>
<evidence type="ECO:0000313" key="9">
    <source>
        <dbReference type="EMBL" id="ODA33735.1"/>
    </source>
</evidence>
<feature type="domain" description="Photolyase/cryptochrome alpha/beta" evidence="8">
    <location>
        <begin position="3"/>
        <end position="133"/>
    </location>
</feature>
<dbReference type="InterPro" id="IPR036155">
    <property type="entry name" value="Crypto/Photolyase_N_sf"/>
</dbReference>
<dbReference type="PANTHER" id="PTHR11455">
    <property type="entry name" value="CRYPTOCHROME"/>
    <property type="match status" value="1"/>
</dbReference>
<dbReference type="EMBL" id="LYBM01000013">
    <property type="protein sequence ID" value="ODA33735.1"/>
    <property type="molecule type" value="Genomic_DNA"/>
</dbReference>
<feature type="binding site" evidence="6">
    <location>
        <position position="208"/>
    </location>
    <ligand>
        <name>FAD</name>
        <dbReference type="ChEBI" id="CHEBI:57692"/>
    </ligand>
</feature>
<evidence type="ECO:0000313" key="10">
    <source>
        <dbReference type="Proteomes" id="UP000094936"/>
    </source>
</evidence>
<name>A0A1C3EKI4_9GAMM</name>
<dbReference type="GO" id="GO:0003904">
    <property type="term" value="F:deoxyribodipyrimidine photo-lyase activity"/>
    <property type="evidence" value="ECO:0007669"/>
    <property type="project" value="TreeGrafter"/>
</dbReference>
<comment type="similarity">
    <text evidence="2">Belongs to the DNA photolyase class-1 family.</text>
</comment>
<gene>
    <name evidence="9" type="ORF">A8L45_08850</name>
</gene>
<dbReference type="SUPFAM" id="SSF52425">
    <property type="entry name" value="Cryptochrome/photolyase, N-terminal domain"/>
    <property type="match status" value="1"/>
</dbReference>
<proteinExistence type="inferred from homology"/>
<dbReference type="SUPFAM" id="SSF48173">
    <property type="entry name" value="Cryptochrome/photolyase FAD-binding domain"/>
    <property type="match status" value="1"/>
</dbReference>
<dbReference type="PROSITE" id="PS00394">
    <property type="entry name" value="DNA_PHOTOLYASES_1_1"/>
    <property type="match status" value="1"/>
</dbReference>
<comment type="similarity">
    <text evidence="7">Belongs to the DNA photolyase family.</text>
</comment>
<keyword evidence="3 6" id="KW-0285">Flavoprotein</keyword>
<dbReference type="InterPro" id="IPR002081">
    <property type="entry name" value="Cryptochrome/DNA_photolyase_1"/>
</dbReference>
<comment type="caution">
    <text evidence="9">The sequence shown here is derived from an EMBL/GenBank/DDBJ whole genome shotgun (WGS) entry which is preliminary data.</text>
</comment>
<evidence type="ECO:0000256" key="4">
    <source>
        <dbReference type="ARBA" id="ARBA00022827"/>
    </source>
</evidence>
<dbReference type="InterPro" id="IPR014729">
    <property type="entry name" value="Rossmann-like_a/b/a_fold"/>
</dbReference>
<sequence>MQKIAVVWFKRDLRLTDHSPLSLALKSGVPVVLLYSFEPRLLSDEHYSARHWRFVQQSLTDMNHKLSPYSARMACSDLGIIDALSALLNEFEIAGLYSHEETGLMVTFDIDKQVATWCRENHVTWHQSPEGAVIRGSENRDGWDKHWQQTMKATIEHVDLDVASFASLDSEMLNQPLDCDDRADMQRGGESEAWKVLDSFFAERGKNYHKSISSPSLSQHSCSRLSPYLAWGNLSLRQVYQMLLKNWQQPGWRAPLRALSSRLHWHCHFVQKFESECQMEFQPINAGYEHFPWCKDQKLLNAWKSGHTGYPLVDACMRCLIHTGYINFRMRAMLVSFLCHHLLQDWRDGVTHLAKLFLDFEPGIHYPQFQMQASVTGINTVRIYNPVKQSQEQDPNGDFIRQWIPELSEIPNELIHTPWEITPLEEVMYDFALGKSYPQPVVDLNESGKRARDLFWHWRKRSDVRKEKMRILHRHIRQERADEN</sequence>
<dbReference type="InterPro" id="IPR018394">
    <property type="entry name" value="DNA_photolyase_1_CS_C"/>
</dbReference>
<evidence type="ECO:0000256" key="7">
    <source>
        <dbReference type="RuleBase" id="RU004182"/>
    </source>
</evidence>
<dbReference type="Pfam" id="PF03441">
    <property type="entry name" value="FAD_binding_7"/>
    <property type="match status" value="1"/>
</dbReference>
<dbReference type="InterPro" id="IPR006050">
    <property type="entry name" value="DNA_photolyase_N"/>
</dbReference>
<dbReference type="Pfam" id="PF00875">
    <property type="entry name" value="DNA_photolyase"/>
    <property type="match status" value="1"/>
</dbReference>
<dbReference type="GO" id="GO:0009416">
    <property type="term" value="P:response to light stimulus"/>
    <property type="evidence" value="ECO:0007669"/>
    <property type="project" value="TreeGrafter"/>
</dbReference>
<comment type="cofactor">
    <cofactor evidence="1">
        <name>(6R)-5,10-methylene-5,6,7,8-tetrahydrofolate</name>
        <dbReference type="ChEBI" id="CHEBI:15636"/>
    </cofactor>
</comment>
<dbReference type="InterPro" id="IPR005101">
    <property type="entry name" value="Cryptochr/Photolyase_FAD-bd"/>
</dbReference>
<evidence type="ECO:0000256" key="3">
    <source>
        <dbReference type="ARBA" id="ARBA00022630"/>
    </source>
</evidence>
<dbReference type="STRING" id="1080227.A8L45_08850"/>
<evidence type="ECO:0000256" key="1">
    <source>
        <dbReference type="ARBA" id="ARBA00001932"/>
    </source>
</evidence>
<dbReference type="InterPro" id="IPR036134">
    <property type="entry name" value="Crypto/Photolyase_FAD-like_sf"/>
</dbReference>
<dbReference type="Proteomes" id="UP000094936">
    <property type="component" value="Unassembled WGS sequence"/>
</dbReference>
<organism evidence="9 10">
    <name type="scientific">Veronia pacifica</name>
    <dbReference type="NCBI Taxonomy" id="1080227"/>
    <lineage>
        <taxon>Bacteria</taxon>
        <taxon>Pseudomonadati</taxon>
        <taxon>Pseudomonadota</taxon>
        <taxon>Gammaproteobacteria</taxon>
        <taxon>Vibrionales</taxon>
        <taxon>Vibrionaceae</taxon>
        <taxon>Veronia</taxon>
    </lineage>
</organism>
<evidence type="ECO:0000256" key="5">
    <source>
        <dbReference type="ARBA" id="ARBA00022991"/>
    </source>
</evidence>
<dbReference type="GO" id="GO:0071949">
    <property type="term" value="F:FAD binding"/>
    <property type="evidence" value="ECO:0007669"/>
    <property type="project" value="TreeGrafter"/>
</dbReference>
<evidence type="ECO:0000256" key="6">
    <source>
        <dbReference type="PIRSR" id="PIRSR602081-1"/>
    </source>
</evidence>
<keyword evidence="5 7" id="KW-0157">Chromophore</keyword>
<comment type="cofactor">
    <cofactor evidence="6">
        <name>FAD</name>
        <dbReference type="ChEBI" id="CHEBI:57692"/>
    </cofactor>
    <text evidence="6">Binds 1 FAD per subunit.</text>
</comment>
<reference evidence="9 10" key="1">
    <citation type="submission" date="2016-05" db="EMBL/GenBank/DDBJ databases">
        <title>Genomic Taxonomy of the Vibrionaceae.</title>
        <authorList>
            <person name="Gomez-Gil B."/>
            <person name="Enciso-Ibarra J."/>
        </authorList>
    </citation>
    <scope>NUCLEOTIDE SEQUENCE [LARGE SCALE GENOMIC DNA]</scope>
    <source>
        <strain evidence="9 10">CAIM 1920</strain>
    </source>
</reference>
<dbReference type="Gene3D" id="3.40.50.620">
    <property type="entry name" value="HUPs"/>
    <property type="match status" value="1"/>
</dbReference>
<dbReference type="PANTHER" id="PTHR11455:SF9">
    <property type="entry name" value="CRYPTOCHROME CIRCADIAN CLOCK 5 ISOFORM X1"/>
    <property type="match status" value="1"/>
</dbReference>
<dbReference type="RefSeq" id="WP_068901365.1">
    <property type="nucleotide sequence ID" value="NZ_JBHUIF010000015.1"/>
</dbReference>